<sequence length="168" mass="17969">MRTLLPWVAVVLLWGGLPSAAGNSLSCYTCVSMPNDLTCLNDPESVTSSVPITDCDMEGEVCCTITRINFLEDETKLQSFSRGCTDKCPKKSFEEVKDATYVTYSTVCKTPKCNVGPGDKPLTGKGGSQDAKSNEIWGIQGLPSSADALSASLLLLLPALTLLLLQQK</sequence>
<dbReference type="InterPro" id="IPR045860">
    <property type="entry name" value="Snake_toxin-like_sf"/>
</dbReference>
<keyword evidence="2" id="KW-1015">Disulfide bond</keyword>
<proteinExistence type="predicted"/>
<gene>
    <name evidence="4" type="ORF">O3P69_009930</name>
</gene>
<evidence type="ECO:0000313" key="5">
    <source>
        <dbReference type="Proteomes" id="UP001487740"/>
    </source>
</evidence>
<dbReference type="PANTHER" id="PTHR10036">
    <property type="entry name" value="CD59 GLYCOPROTEIN"/>
    <property type="match status" value="1"/>
</dbReference>
<accession>A0AAW0SMM9</accession>
<dbReference type="EMBL" id="JARAKH010000048">
    <property type="protein sequence ID" value="KAK8376654.1"/>
    <property type="molecule type" value="Genomic_DNA"/>
</dbReference>
<dbReference type="SUPFAM" id="SSF57302">
    <property type="entry name" value="Snake toxin-like"/>
    <property type="match status" value="1"/>
</dbReference>
<evidence type="ECO:0008006" key="6">
    <source>
        <dbReference type="Google" id="ProtNLM"/>
    </source>
</evidence>
<keyword evidence="5" id="KW-1185">Reference proteome</keyword>
<evidence type="ECO:0000256" key="1">
    <source>
        <dbReference type="ARBA" id="ARBA00022729"/>
    </source>
</evidence>
<reference evidence="4 5" key="1">
    <citation type="submission" date="2023-03" db="EMBL/GenBank/DDBJ databases">
        <title>High-quality genome of Scylla paramamosain provides insights in environmental adaptation.</title>
        <authorList>
            <person name="Zhang L."/>
        </authorList>
    </citation>
    <scope>NUCLEOTIDE SEQUENCE [LARGE SCALE GENOMIC DNA]</scope>
    <source>
        <strain evidence="4">LZ_2023a</strain>
        <tissue evidence="4">Muscle</tissue>
    </source>
</reference>
<evidence type="ECO:0000313" key="4">
    <source>
        <dbReference type="EMBL" id="KAK8376654.1"/>
    </source>
</evidence>
<feature type="signal peptide" evidence="3">
    <location>
        <begin position="1"/>
        <end position="22"/>
    </location>
</feature>
<evidence type="ECO:0000256" key="2">
    <source>
        <dbReference type="ARBA" id="ARBA00023157"/>
    </source>
</evidence>
<dbReference type="Proteomes" id="UP001487740">
    <property type="component" value="Unassembled WGS sequence"/>
</dbReference>
<keyword evidence="1 3" id="KW-0732">Signal</keyword>
<organism evidence="4 5">
    <name type="scientific">Scylla paramamosain</name>
    <name type="common">Mud crab</name>
    <dbReference type="NCBI Taxonomy" id="85552"/>
    <lineage>
        <taxon>Eukaryota</taxon>
        <taxon>Metazoa</taxon>
        <taxon>Ecdysozoa</taxon>
        <taxon>Arthropoda</taxon>
        <taxon>Crustacea</taxon>
        <taxon>Multicrustacea</taxon>
        <taxon>Malacostraca</taxon>
        <taxon>Eumalacostraca</taxon>
        <taxon>Eucarida</taxon>
        <taxon>Decapoda</taxon>
        <taxon>Pleocyemata</taxon>
        <taxon>Brachyura</taxon>
        <taxon>Eubrachyura</taxon>
        <taxon>Portunoidea</taxon>
        <taxon>Portunidae</taxon>
        <taxon>Portuninae</taxon>
        <taxon>Scylla</taxon>
    </lineage>
</organism>
<dbReference type="CDD" id="cd00117">
    <property type="entry name" value="TFP"/>
    <property type="match status" value="1"/>
</dbReference>
<dbReference type="AlphaFoldDB" id="A0AAW0SMM9"/>
<name>A0AAW0SMM9_SCYPA</name>
<protein>
    <recommendedName>
        <fullName evidence="6">UPAR/Ly6 domain-containing protein</fullName>
    </recommendedName>
</protein>
<evidence type="ECO:0000256" key="3">
    <source>
        <dbReference type="SAM" id="SignalP"/>
    </source>
</evidence>
<comment type="caution">
    <text evidence="4">The sequence shown here is derived from an EMBL/GenBank/DDBJ whole genome shotgun (WGS) entry which is preliminary data.</text>
</comment>
<feature type="chain" id="PRO_5043541884" description="UPAR/Ly6 domain-containing protein" evidence="3">
    <location>
        <begin position="23"/>
        <end position="168"/>
    </location>
</feature>